<dbReference type="WBParaSite" id="ACRNAN_scaffold20818.g11379.t1">
    <property type="protein sequence ID" value="ACRNAN_scaffold20818.g11379.t1"/>
    <property type="gene ID" value="ACRNAN_scaffold20818.g11379"/>
</dbReference>
<keyword evidence="1" id="KW-1185">Reference proteome</keyword>
<accession>A0A914DAP9</accession>
<proteinExistence type="predicted"/>
<evidence type="ECO:0000313" key="2">
    <source>
        <dbReference type="WBParaSite" id="ACRNAN_scaffold20818.g11379.t1"/>
    </source>
</evidence>
<dbReference type="Proteomes" id="UP000887540">
    <property type="component" value="Unplaced"/>
</dbReference>
<protein>
    <submittedName>
        <fullName evidence="2">Secreted protein</fullName>
    </submittedName>
</protein>
<dbReference type="AlphaFoldDB" id="A0A914DAP9"/>
<reference evidence="2" key="1">
    <citation type="submission" date="2022-11" db="UniProtKB">
        <authorList>
            <consortium name="WormBaseParasite"/>
        </authorList>
    </citation>
    <scope>IDENTIFICATION</scope>
</reference>
<sequence length="120" mass="13363">MAALSINTLLQALGKVIHRAVNHILGYFVPCRHQTLFQGLDRLVGFCARLGLQDAPDAVVHHVRIRWPLAVVSLGVNVDVDDLREDVLDQVRFRWILPLIFRLLAGVRAVLGRPLLGLSS</sequence>
<name>A0A914DAP9_9BILA</name>
<organism evidence="1 2">
    <name type="scientific">Acrobeloides nanus</name>
    <dbReference type="NCBI Taxonomy" id="290746"/>
    <lineage>
        <taxon>Eukaryota</taxon>
        <taxon>Metazoa</taxon>
        <taxon>Ecdysozoa</taxon>
        <taxon>Nematoda</taxon>
        <taxon>Chromadorea</taxon>
        <taxon>Rhabditida</taxon>
        <taxon>Tylenchina</taxon>
        <taxon>Cephalobomorpha</taxon>
        <taxon>Cephaloboidea</taxon>
        <taxon>Cephalobidae</taxon>
        <taxon>Acrobeloides</taxon>
    </lineage>
</organism>
<evidence type="ECO:0000313" key="1">
    <source>
        <dbReference type="Proteomes" id="UP000887540"/>
    </source>
</evidence>